<dbReference type="Proteomes" id="UP000286075">
    <property type="component" value="Unassembled WGS sequence"/>
</dbReference>
<comment type="caution">
    <text evidence="2">The sequence shown here is derived from an EMBL/GenBank/DDBJ whole genome shotgun (WGS) entry which is preliminary data.</text>
</comment>
<evidence type="ECO:0000256" key="1">
    <source>
        <dbReference type="SAM" id="MobiDB-lite"/>
    </source>
</evidence>
<proteinExistence type="predicted"/>
<feature type="compositionally biased region" description="Basic and acidic residues" evidence="1">
    <location>
        <begin position="10"/>
        <end position="27"/>
    </location>
</feature>
<feature type="region of interest" description="Disordered" evidence="1">
    <location>
        <begin position="1"/>
        <end position="30"/>
    </location>
</feature>
<dbReference type="AlphaFoldDB" id="A0A413H1M1"/>
<sequence length="71" mass="8005">MFTINGNKGTKREAKIQGKGKINEKRANSSSARSKLIPAYILSYLLNYNIYRTNKKAKSLIALFALTKNKI</sequence>
<evidence type="ECO:0000313" key="3">
    <source>
        <dbReference type="Proteomes" id="UP000286075"/>
    </source>
</evidence>
<protein>
    <submittedName>
        <fullName evidence="2">Uncharacterized protein</fullName>
    </submittedName>
</protein>
<dbReference type="EMBL" id="QSCF01000028">
    <property type="protein sequence ID" value="RGX77332.1"/>
    <property type="molecule type" value="Genomic_DNA"/>
</dbReference>
<organism evidence="2 3">
    <name type="scientific">Bacteroides stercorirosoris</name>
    <dbReference type="NCBI Taxonomy" id="871324"/>
    <lineage>
        <taxon>Bacteria</taxon>
        <taxon>Pseudomonadati</taxon>
        <taxon>Bacteroidota</taxon>
        <taxon>Bacteroidia</taxon>
        <taxon>Bacteroidales</taxon>
        <taxon>Bacteroidaceae</taxon>
        <taxon>Bacteroides</taxon>
    </lineage>
</organism>
<accession>A0A413H1M1</accession>
<gene>
    <name evidence="2" type="ORF">DXA68_15895</name>
</gene>
<name>A0A413H1M1_9BACE</name>
<reference evidence="2 3" key="1">
    <citation type="submission" date="2018-08" db="EMBL/GenBank/DDBJ databases">
        <title>A genome reference for cultivated species of the human gut microbiota.</title>
        <authorList>
            <person name="Zou Y."/>
            <person name="Xue W."/>
            <person name="Luo G."/>
        </authorList>
    </citation>
    <scope>NUCLEOTIDE SEQUENCE [LARGE SCALE GENOMIC DNA]</scope>
    <source>
        <strain evidence="2 3">OF03-9BH</strain>
    </source>
</reference>
<evidence type="ECO:0000313" key="2">
    <source>
        <dbReference type="EMBL" id="RGX77332.1"/>
    </source>
</evidence>